<dbReference type="GO" id="GO:0016579">
    <property type="term" value="P:protein deubiquitination"/>
    <property type="evidence" value="ECO:0007669"/>
    <property type="project" value="InterPro"/>
</dbReference>
<dbReference type="SUPFAM" id="SSF54001">
    <property type="entry name" value="Cysteine proteinases"/>
    <property type="match status" value="1"/>
</dbReference>
<protein>
    <recommendedName>
        <fullName evidence="1">Peptidase C19 ubiquitin carboxyl-terminal hydrolase domain-containing protein</fullName>
    </recommendedName>
</protein>
<evidence type="ECO:0000313" key="2">
    <source>
        <dbReference type="EMBL" id="KAJ3258643.1"/>
    </source>
</evidence>
<dbReference type="InterPro" id="IPR038765">
    <property type="entry name" value="Papain-like_cys_pep_sf"/>
</dbReference>
<organism evidence="2 3">
    <name type="scientific">Boothiomyces macroporosus</name>
    <dbReference type="NCBI Taxonomy" id="261099"/>
    <lineage>
        <taxon>Eukaryota</taxon>
        <taxon>Fungi</taxon>
        <taxon>Fungi incertae sedis</taxon>
        <taxon>Chytridiomycota</taxon>
        <taxon>Chytridiomycota incertae sedis</taxon>
        <taxon>Chytridiomycetes</taxon>
        <taxon>Rhizophydiales</taxon>
        <taxon>Terramycetaceae</taxon>
        <taxon>Boothiomyces</taxon>
    </lineage>
</organism>
<gene>
    <name evidence="2" type="ORF">HK103_003432</name>
</gene>
<dbReference type="Proteomes" id="UP001210925">
    <property type="component" value="Unassembled WGS sequence"/>
</dbReference>
<dbReference type="Gene3D" id="3.90.70.10">
    <property type="entry name" value="Cysteine proteinases"/>
    <property type="match status" value="1"/>
</dbReference>
<proteinExistence type="predicted"/>
<sequence>MAEDYIFIVSPPLEEAHSEPCLSWQPDEVLIQFPNLEKDPKVNLLNSALQLFTNLPFINNELPYNSEEKYVKLFTNILHSGSINLGATKSLPNLNDDDTAQLQRILKQNLEIEQVSHALDVIFESIILKTRFGQRFDLQPQYHQSPYIQIDLRELSHANTTLMSLLNNAFGTPVLFFGGQLLPKPLFTLPKLKKLPCFLLVSFNRHGKELNTTSVEFPIEIDVKQFLDPDLISTFKKSKGSPSAYQLHSFITQKDGEYMTYTRLRASRQWYKIIDSDIEHDVDMGHFINSAGVTVLLYRLKDAQ</sequence>
<dbReference type="EMBL" id="JADGKB010000025">
    <property type="protein sequence ID" value="KAJ3258643.1"/>
    <property type="molecule type" value="Genomic_DNA"/>
</dbReference>
<comment type="caution">
    <text evidence="2">The sequence shown here is derived from an EMBL/GenBank/DDBJ whole genome shotgun (WGS) entry which is preliminary data.</text>
</comment>
<evidence type="ECO:0000313" key="3">
    <source>
        <dbReference type="Proteomes" id="UP001210925"/>
    </source>
</evidence>
<name>A0AAD5UHW1_9FUNG</name>
<feature type="domain" description="Peptidase C19 ubiquitin carboxyl-terminal hydrolase" evidence="1">
    <location>
        <begin position="135"/>
        <end position="280"/>
    </location>
</feature>
<reference evidence="2" key="1">
    <citation type="submission" date="2020-05" db="EMBL/GenBank/DDBJ databases">
        <title>Phylogenomic resolution of chytrid fungi.</title>
        <authorList>
            <person name="Stajich J.E."/>
            <person name="Amses K."/>
            <person name="Simmons R."/>
            <person name="Seto K."/>
            <person name="Myers J."/>
            <person name="Bonds A."/>
            <person name="Quandt C.A."/>
            <person name="Barry K."/>
            <person name="Liu P."/>
            <person name="Grigoriev I."/>
            <person name="Longcore J.E."/>
            <person name="James T.Y."/>
        </authorList>
    </citation>
    <scope>NUCLEOTIDE SEQUENCE</scope>
    <source>
        <strain evidence="2">PLAUS21</strain>
    </source>
</reference>
<evidence type="ECO:0000259" key="1">
    <source>
        <dbReference type="Pfam" id="PF00443"/>
    </source>
</evidence>
<accession>A0AAD5UHW1</accession>
<dbReference type="AlphaFoldDB" id="A0AAD5UHW1"/>
<keyword evidence="3" id="KW-1185">Reference proteome</keyword>
<dbReference type="InterPro" id="IPR001394">
    <property type="entry name" value="Peptidase_C19_UCH"/>
</dbReference>
<dbReference type="GO" id="GO:0004843">
    <property type="term" value="F:cysteine-type deubiquitinase activity"/>
    <property type="evidence" value="ECO:0007669"/>
    <property type="project" value="InterPro"/>
</dbReference>
<dbReference type="Pfam" id="PF00443">
    <property type="entry name" value="UCH"/>
    <property type="match status" value="1"/>
</dbReference>